<accession>A0ACB8QNF0</accession>
<proteinExistence type="predicted"/>
<reference evidence="1" key="1">
    <citation type="submission" date="2021-02" db="EMBL/GenBank/DDBJ databases">
        <authorList>
            <consortium name="DOE Joint Genome Institute"/>
            <person name="Ahrendt S."/>
            <person name="Looney B.P."/>
            <person name="Miyauchi S."/>
            <person name="Morin E."/>
            <person name="Drula E."/>
            <person name="Courty P.E."/>
            <person name="Chicoki N."/>
            <person name="Fauchery L."/>
            <person name="Kohler A."/>
            <person name="Kuo A."/>
            <person name="Labutti K."/>
            <person name="Pangilinan J."/>
            <person name="Lipzen A."/>
            <person name="Riley R."/>
            <person name="Andreopoulos W."/>
            <person name="He G."/>
            <person name="Johnson J."/>
            <person name="Barry K.W."/>
            <person name="Grigoriev I.V."/>
            <person name="Nagy L."/>
            <person name="Hibbett D."/>
            <person name="Henrissat B."/>
            <person name="Matheny P.B."/>
            <person name="Labbe J."/>
            <person name="Martin F."/>
        </authorList>
    </citation>
    <scope>NUCLEOTIDE SEQUENCE</scope>
    <source>
        <strain evidence="1">EC-137</strain>
    </source>
</reference>
<keyword evidence="2" id="KW-1185">Reference proteome</keyword>
<sequence length="195" mass="20786">MFRIPSFSVAALALFAAAFARAAPLVLDTPTNVTQCATTFVSWCGGIRVSLVLHPVRPSPTVPRLTPPQHPTSSCVHPLLRTETPLTRIRTLISTRLASSHRTCPVYEYEIRSARALKRDSEHDIRADANFFNSLNTSAPAGGTIGVGIQNTSIAWTVAEPAGQDLFLLLTDSGTSTAESSRIVVGPSDDASCLG</sequence>
<evidence type="ECO:0000313" key="1">
    <source>
        <dbReference type="EMBL" id="KAI0032993.1"/>
    </source>
</evidence>
<comment type="caution">
    <text evidence="1">The sequence shown here is derived from an EMBL/GenBank/DDBJ whole genome shotgun (WGS) entry which is preliminary data.</text>
</comment>
<evidence type="ECO:0000313" key="2">
    <source>
        <dbReference type="Proteomes" id="UP000814128"/>
    </source>
</evidence>
<name>A0ACB8QNF0_9AGAM</name>
<gene>
    <name evidence="1" type="ORF">K488DRAFT_85361</name>
</gene>
<dbReference type="Proteomes" id="UP000814128">
    <property type="component" value="Unassembled WGS sequence"/>
</dbReference>
<reference evidence="1" key="2">
    <citation type="journal article" date="2022" name="New Phytol.">
        <title>Evolutionary transition to the ectomycorrhizal habit in the genomes of a hyperdiverse lineage of mushroom-forming fungi.</title>
        <authorList>
            <person name="Looney B."/>
            <person name="Miyauchi S."/>
            <person name="Morin E."/>
            <person name="Drula E."/>
            <person name="Courty P.E."/>
            <person name="Kohler A."/>
            <person name="Kuo A."/>
            <person name="LaButti K."/>
            <person name="Pangilinan J."/>
            <person name="Lipzen A."/>
            <person name="Riley R."/>
            <person name="Andreopoulos W."/>
            <person name="He G."/>
            <person name="Johnson J."/>
            <person name="Nolan M."/>
            <person name="Tritt A."/>
            <person name="Barry K.W."/>
            <person name="Grigoriev I.V."/>
            <person name="Nagy L.G."/>
            <person name="Hibbett D."/>
            <person name="Henrissat B."/>
            <person name="Matheny P.B."/>
            <person name="Labbe J."/>
            <person name="Martin F.M."/>
        </authorList>
    </citation>
    <scope>NUCLEOTIDE SEQUENCE</scope>
    <source>
        <strain evidence="1">EC-137</strain>
    </source>
</reference>
<protein>
    <submittedName>
        <fullName evidence="1">Uncharacterized protein</fullName>
    </submittedName>
</protein>
<dbReference type="EMBL" id="MU273531">
    <property type="protein sequence ID" value="KAI0032993.1"/>
    <property type="molecule type" value="Genomic_DNA"/>
</dbReference>
<organism evidence="1 2">
    <name type="scientific">Vararia minispora EC-137</name>
    <dbReference type="NCBI Taxonomy" id="1314806"/>
    <lineage>
        <taxon>Eukaryota</taxon>
        <taxon>Fungi</taxon>
        <taxon>Dikarya</taxon>
        <taxon>Basidiomycota</taxon>
        <taxon>Agaricomycotina</taxon>
        <taxon>Agaricomycetes</taxon>
        <taxon>Russulales</taxon>
        <taxon>Lachnocladiaceae</taxon>
        <taxon>Vararia</taxon>
    </lineage>
</organism>